<keyword evidence="8 15" id="KW-0547">Nucleotide-binding</keyword>
<dbReference type="SUPFAM" id="SSF55681">
    <property type="entry name" value="Class II aaRS and biotin synthetases"/>
    <property type="match status" value="1"/>
</dbReference>
<evidence type="ECO:0000256" key="16">
    <source>
        <dbReference type="PROSITE-ProRule" id="PRU00209"/>
    </source>
</evidence>
<evidence type="ECO:0000259" key="17">
    <source>
        <dbReference type="PROSITE" id="PS50886"/>
    </source>
</evidence>
<comment type="caution">
    <text evidence="20">The sequence shown here is derived from an EMBL/GenBank/DDBJ whole genome shotgun (WGS) entry which is preliminary data.</text>
</comment>
<name>A0ABT7DXL9_9NEIS</name>
<keyword evidence="9 15" id="KW-0067">ATP-binding</keyword>
<dbReference type="Gene3D" id="3.50.40.10">
    <property type="entry name" value="Phenylalanyl-trna Synthetase, Chain B, domain 3"/>
    <property type="match status" value="1"/>
</dbReference>
<feature type="binding site" evidence="15">
    <location>
        <position position="462"/>
    </location>
    <ligand>
        <name>Mg(2+)</name>
        <dbReference type="ChEBI" id="CHEBI:18420"/>
        <note>shared with alpha subunit</note>
    </ligand>
</feature>
<dbReference type="SUPFAM" id="SSF54991">
    <property type="entry name" value="Anticodon-binding domain of PheRS"/>
    <property type="match status" value="1"/>
</dbReference>
<dbReference type="Pfam" id="PF03483">
    <property type="entry name" value="B3_4"/>
    <property type="match status" value="1"/>
</dbReference>
<protein>
    <recommendedName>
        <fullName evidence="15">Phenylalanine--tRNA ligase beta subunit</fullName>
        <ecNumber evidence="15">6.1.1.20</ecNumber>
    </recommendedName>
    <alternativeName>
        <fullName evidence="15">Phenylalanyl-tRNA synthetase beta subunit</fullName>
        <shortName evidence="15">PheRS</shortName>
    </alternativeName>
</protein>
<feature type="domain" description="TRNA-binding" evidence="17">
    <location>
        <begin position="39"/>
        <end position="148"/>
    </location>
</feature>
<feature type="binding site" evidence="15">
    <location>
        <position position="452"/>
    </location>
    <ligand>
        <name>Mg(2+)</name>
        <dbReference type="ChEBI" id="CHEBI:18420"/>
        <note>shared with alpha subunit</note>
    </ligand>
</feature>
<dbReference type="SMART" id="SM00873">
    <property type="entry name" value="B3_4"/>
    <property type="match status" value="1"/>
</dbReference>
<dbReference type="SMART" id="SM00896">
    <property type="entry name" value="FDX-ACB"/>
    <property type="match status" value="1"/>
</dbReference>
<dbReference type="Pfam" id="PF03147">
    <property type="entry name" value="FDX-ACB"/>
    <property type="match status" value="1"/>
</dbReference>
<dbReference type="Gene3D" id="3.30.930.10">
    <property type="entry name" value="Bira Bifunctional Protein, Domain 2"/>
    <property type="match status" value="1"/>
</dbReference>
<dbReference type="PROSITE" id="PS50886">
    <property type="entry name" value="TRBD"/>
    <property type="match status" value="1"/>
</dbReference>
<comment type="subcellular location">
    <subcellularLocation>
        <location evidence="1 15">Cytoplasm</location>
    </subcellularLocation>
</comment>
<evidence type="ECO:0000256" key="6">
    <source>
        <dbReference type="ARBA" id="ARBA00022598"/>
    </source>
</evidence>
<dbReference type="PROSITE" id="PS51483">
    <property type="entry name" value="B5"/>
    <property type="match status" value="1"/>
</dbReference>
<sequence>MKFSENWLREILPNDLNTEQLASMLTMAGLEVEAAEPVAKDFSNVVVAEVLSISKHENADKLNVCTVSVGTQTPLQIVCGARNVTVGAKVPCALVGAELPGDFHIKQAKVRGIESFGMLCSGSELGLDDGVDGLLLLDNSAPVGMDFRKYYQLDDIALTLKLTPNRADCLSLNGVARELAALLGQESPRVVPSQIALSCEDKVGVRVEAGDACPRYVTRVIRNVDAAVATPIWMKQRLERSGIRSLSILVDVTNYVLLEMGQPMHAFDLDKLEGEVVVRFGKEGESIRLLNQKDLNLTSDLLVIADESGPLALAGIMGGEQSAISTDTRNILLESAFFSPQVIQGKSRLLGFGSESSHRFERGVDYANCVLALERASALILEICGGSAGPITDVSAPIHERPSVSVRAARVSKVLGLDFTVVEVSALLSRLGMCCLIENDVVHVTPPSYRFDIEIEEDLIEEVARLHGYDAIPVKPALCRAVMLESPAEARDIDALRTMVALREYQEVINYAFVDQSWEADFGGRTDSLKVVNPIASHMSVMRSTLIGGLVSNLSYNINRKQPRVRLFEISRVFIKEADQLLQPEKLALLAWGGREQEQWGGQDAPVDFFDIKADIEALLAPRKASFVACEHPSLHPGRAAAIILDGTSIGFIGELHPRWVQKYDLNTPPVVAELSLDALRCRSRIRAMAVSKFQQVRRDIAVLVDEVVKVEDMLNSMYQRASAIVTEINVFDLYKGKGIPDNKKSLAFKVILQDTRKTLTDEEVESVMSSLIAELQQRFGATLRA</sequence>
<dbReference type="PANTHER" id="PTHR10947">
    <property type="entry name" value="PHENYLALANYL-TRNA SYNTHETASE BETA CHAIN AND LEUCINE-RICH REPEAT-CONTAINING PROTEIN 47"/>
    <property type="match status" value="1"/>
</dbReference>
<evidence type="ECO:0000256" key="4">
    <source>
        <dbReference type="ARBA" id="ARBA00022490"/>
    </source>
</evidence>
<dbReference type="SUPFAM" id="SSF50249">
    <property type="entry name" value="Nucleic acid-binding proteins"/>
    <property type="match status" value="1"/>
</dbReference>
<evidence type="ECO:0000256" key="2">
    <source>
        <dbReference type="ARBA" id="ARBA00008653"/>
    </source>
</evidence>
<keyword evidence="4 15" id="KW-0963">Cytoplasm</keyword>
<dbReference type="InterPro" id="IPR005147">
    <property type="entry name" value="tRNA_synthase_B5-dom"/>
</dbReference>
<dbReference type="Pfam" id="PF01588">
    <property type="entry name" value="tRNA_bind"/>
    <property type="match status" value="1"/>
</dbReference>
<dbReference type="InterPro" id="IPR002547">
    <property type="entry name" value="tRNA-bd_dom"/>
</dbReference>
<evidence type="ECO:0000256" key="14">
    <source>
        <dbReference type="ARBA" id="ARBA00049255"/>
    </source>
</evidence>
<dbReference type="NCBIfam" id="NF045760">
    <property type="entry name" value="YtpR"/>
    <property type="match status" value="1"/>
</dbReference>
<keyword evidence="21" id="KW-1185">Reference proteome</keyword>
<dbReference type="SUPFAM" id="SSF56037">
    <property type="entry name" value="PheT/TilS domain"/>
    <property type="match status" value="1"/>
</dbReference>
<comment type="catalytic activity">
    <reaction evidence="14 15">
        <text>tRNA(Phe) + L-phenylalanine + ATP = L-phenylalanyl-tRNA(Phe) + AMP + diphosphate + H(+)</text>
        <dbReference type="Rhea" id="RHEA:19413"/>
        <dbReference type="Rhea" id="RHEA-COMP:9668"/>
        <dbReference type="Rhea" id="RHEA-COMP:9699"/>
        <dbReference type="ChEBI" id="CHEBI:15378"/>
        <dbReference type="ChEBI" id="CHEBI:30616"/>
        <dbReference type="ChEBI" id="CHEBI:33019"/>
        <dbReference type="ChEBI" id="CHEBI:58095"/>
        <dbReference type="ChEBI" id="CHEBI:78442"/>
        <dbReference type="ChEBI" id="CHEBI:78531"/>
        <dbReference type="ChEBI" id="CHEBI:456215"/>
        <dbReference type="EC" id="6.1.1.20"/>
    </reaction>
</comment>
<dbReference type="InterPro" id="IPR045864">
    <property type="entry name" value="aa-tRNA-synth_II/BPL/LPL"/>
</dbReference>
<dbReference type="InterPro" id="IPR012340">
    <property type="entry name" value="NA-bd_OB-fold"/>
</dbReference>
<evidence type="ECO:0000313" key="20">
    <source>
        <dbReference type="EMBL" id="MDK2124819.1"/>
    </source>
</evidence>
<evidence type="ECO:0000256" key="3">
    <source>
        <dbReference type="ARBA" id="ARBA00011209"/>
    </source>
</evidence>
<evidence type="ECO:0000256" key="11">
    <source>
        <dbReference type="ARBA" id="ARBA00022884"/>
    </source>
</evidence>
<dbReference type="InterPro" id="IPR033714">
    <property type="entry name" value="tRNA_bind_bactPheRS"/>
</dbReference>
<feature type="domain" description="FDX-ACB" evidence="18">
    <location>
        <begin position="692"/>
        <end position="785"/>
    </location>
</feature>
<dbReference type="InterPro" id="IPR020825">
    <property type="entry name" value="Phe-tRNA_synthase-like_B3/B4"/>
</dbReference>
<evidence type="ECO:0000256" key="9">
    <source>
        <dbReference type="ARBA" id="ARBA00022840"/>
    </source>
</evidence>
<keyword evidence="10 15" id="KW-0460">Magnesium</keyword>
<evidence type="ECO:0000256" key="5">
    <source>
        <dbReference type="ARBA" id="ARBA00022555"/>
    </source>
</evidence>
<evidence type="ECO:0000256" key="1">
    <source>
        <dbReference type="ARBA" id="ARBA00004496"/>
    </source>
</evidence>
<comment type="similarity">
    <text evidence="2 15">Belongs to the phenylalanyl-tRNA synthetase beta subunit family. Type 1 subfamily.</text>
</comment>
<keyword evidence="5 16" id="KW-0820">tRNA-binding</keyword>
<feature type="domain" description="B5" evidence="19">
    <location>
        <begin position="399"/>
        <end position="474"/>
    </location>
</feature>
<dbReference type="HAMAP" id="MF_00283">
    <property type="entry name" value="Phe_tRNA_synth_beta1"/>
    <property type="match status" value="1"/>
</dbReference>
<dbReference type="CDD" id="cd00769">
    <property type="entry name" value="PheRS_beta_core"/>
    <property type="match status" value="1"/>
</dbReference>
<accession>A0ABT7DXL9</accession>
<organism evidence="20 21">
    <name type="scientific">Parachitinimonas caeni</name>
    <dbReference type="NCBI Taxonomy" id="3031301"/>
    <lineage>
        <taxon>Bacteria</taxon>
        <taxon>Pseudomonadati</taxon>
        <taxon>Pseudomonadota</taxon>
        <taxon>Betaproteobacteria</taxon>
        <taxon>Neisseriales</taxon>
        <taxon>Chitinibacteraceae</taxon>
        <taxon>Parachitinimonas</taxon>
    </lineage>
</organism>
<evidence type="ECO:0000256" key="15">
    <source>
        <dbReference type="HAMAP-Rule" id="MF_00283"/>
    </source>
</evidence>
<dbReference type="InterPro" id="IPR041616">
    <property type="entry name" value="PheRS_beta_core"/>
</dbReference>
<dbReference type="PANTHER" id="PTHR10947:SF0">
    <property type="entry name" value="PHENYLALANINE--TRNA LIGASE BETA SUBUNIT"/>
    <property type="match status" value="1"/>
</dbReference>
<keyword evidence="12 15" id="KW-0648">Protein biosynthesis</keyword>
<dbReference type="NCBIfam" id="TIGR00472">
    <property type="entry name" value="pheT_bact"/>
    <property type="match status" value="1"/>
</dbReference>
<dbReference type="SMART" id="SM00874">
    <property type="entry name" value="B5"/>
    <property type="match status" value="1"/>
</dbReference>
<keyword evidence="11 16" id="KW-0694">RNA-binding</keyword>
<gene>
    <name evidence="15 20" type="primary">pheT</name>
    <name evidence="20" type="ORF">PZA18_12260</name>
</gene>
<evidence type="ECO:0000256" key="7">
    <source>
        <dbReference type="ARBA" id="ARBA00022723"/>
    </source>
</evidence>
<dbReference type="EC" id="6.1.1.20" evidence="15"/>
<comment type="subunit">
    <text evidence="3 15">Tetramer of two alpha and two beta subunits.</text>
</comment>
<keyword evidence="6 15" id="KW-0436">Ligase</keyword>
<dbReference type="Gene3D" id="2.40.50.140">
    <property type="entry name" value="Nucleic acid-binding proteins"/>
    <property type="match status" value="1"/>
</dbReference>
<dbReference type="SUPFAM" id="SSF46955">
    <property type="entry name" value="Putative DNA-binding domain"/>
    <property type="match status" value="1"/>
</dbReference>
<comment type="cofactor">
    <cofactor evidence="15">
        <name>Mg(2+)</name>
        <dbReference type="ChEBI" id="CHEBI:18420"/>
    </cofactor>
    <text evidence="15">Binds 2 magnesium ions per tetramer.</text>
</comment>
<evidence type="ECO:0000256" key="8">
    <source>
        <dbReference type="ARBA" id="ARBA00022741"/>
    </source>
</evidence>
<dbReference type="EMBL" id="JARRAF010000012">
    <property type="protein sequence ID" value="MDK2124819.1"/>
    <property type="molecule type" value="Genomic_DNA"/>
</dbReference>
<dbReference type="InterPro" id="IPR036690">
    <property type="entry name" value="Fdx_antiC-bd_sf"/>
</dbReference>
<keyword evidence="13 15" id="KW-0030">Aminoacyl-tRNA synthetase</keyword>
<dbReference type="PROSITE" id="PS51447">
    <property type="entry name" value="FDX_ACB"/>
    <property type="match status" value="1"/>
</dbReference>
<dbReference type="InterPro" id="IPR005146">
    <property type="entry name" value="B3/B4_tRNA-bd"/>
</dbReference>
<evidence type="ECO:0000256" key="13">
    <source>
        <dbReference type="ARBA" id="ARBA00023146"/>
    </source>
</evidence>
<dbReference type="InterPro" id="IPR045060">
    <property type="entry name" value="Phe-tRNA-ligase_IIc_bsu"/>
</dbReference>
<proteinExistence type="inferred from homology"/>
<dbReference type="CDD" id="cd02796">
    <property type="entry name" value="tRNA_bind_bactPheRS"/>
    <property type="match status" value="1"/>
</dbReference>
<dbReference type="Pfam" id="PF17759">
    <property type="entry name" value="tRNA_synthFbeta"/>
    <property type="match status" value="1"/>
</dbReference>
<dbReference type="RefSeq" id="WP_284101130.1">
    <property type="nucleotide sequence ID" value="NZ_JARRAF010000012.1"/>
</dbReference>
<evidence type="ECO:0000256" key="12">
    <source>
        <dbReference type="ARBA" id="ARBA00022917"/>
    </source>
</evidence>
<dbReference type="InterPro" id="IPR004532">
    <property type="entry name" value="Phe-tRNA-ligase_IIc_bsu_bact"/>
</dbReference>
<dbReference type="Gene3D" id="3.30.56.10">
    <property type="match status" value="2"/>
</dbReference>
<dbReference type="InterPro" id="IPR009061">
    <property type="entry name" value="DNA-bd_dom_put_sf"/>
</dbReference>
<keyword evidence="7 15" id="KW-0479">Metal-binding</keyword>
<dbReference type="Proteomes" id="UP001172778">
    <property type="component" value="Unassembled WGS sequence"/>
</dbReference>
<evidence type="ECO:0000256" key="10">
    <source>
        <dbReference type="ARBA" id="ARBA00022842"/>
    </source>
</evidence>
<reference evidence="20" key="1">
    <citation type="submission" date="2023-03" db="EMBL/GenBank/DDBJ databases">
        <title>Chitinimonas shenzhenensis gen. nov., sp. nov., a novel member of family Burkholderiaceae isolated from activated sludge collected in Shen Zhen, China.</title>
        <authorList>
            <person name="Wang X."/>
        </authorList>
    </citation>
    <scope>NUCLEOTIDE SEQUENCE</scope>
    <source>
        <strain evidence="20">DQS-5</strain>
    </source>
</reference>
<evidence type="ECO:0000259" key="19">
    <source>
        <dbReference type="PROSITE" id="PS51483"/>
    </source>
</evidence>
<dbReference type="Gene3D" id="3.30.70.380">
    <property type="entry name" value="Ferrodoxin-fold anticodon-binding domain"/>
    <property type="match status" value="1"/>
</dbReference>
<dbReference type="InterPro" id="IPR005121">
    <property type="entry name" value="Fdx_antiC-bd"/>
</dbReference>
<evidence type="ECO:0000259" key="18">
    <source>
        <dbReference type="PROSITE" id="PS51447"/>
    </source>
</evidence>
<evidence type="ECO:0000313" key="21">
    <source>
        <dbReference type="Proteomes" id="UP001172778"/>
    </source>
</evidence>
<dbReference type="Pfam" id="PF03484">
    <property type="entry name" value="B5"/>
    <property type="match status" value="1"/>
</dbReference>
<feature type="binding site" evidence="15">
    <location>
        <position position="458"/>
    </location>
    <ligand>
        <name>Mg(2+)</name>
        <dbReference type="ChEBI" id="CHEBI:18420"/>
        <note>shared with alpha subunit</note>
    </ligand>
</feature>
<dbReference type="GO" id="GO:0004826">
    <property type="term" value="F:phenylalanine-tRNA ligase activity"/>
    <property type="evidence" value="ECO:0007669"/>
    <property type="project" value="UniProtKB-EC"/>
</dbReference>
<feature type="binding site" evidence="15">
    <location>
        <position position="461"/>
    </location>
    <ligand>
        <name>Mg(2+)</name>
        <dbReference type="ChEBI" id="CHEBI:18420"/>
        <note>shared with alpha subunit</note>
    </ligand>
</feature>